<keyword evidence="2" id="KW-1185">Reference proteome</keyword>
<organism evidence="1 2">
    <name type="scientific">Skermanella aerolata</name>
    <dbReference type="NCBI Taxonomy" id="393310"/>
    <lineage>
        <taxon>Bacteria</taxon>
        <taxon>Pseudomonadati</taxon>
        <taxon>Pseudomonadota</taxon>
        <taxon>Alphaproteobacteria</taxon>
        <taxon>Rhodospirillales</taxon>
        <taxon>Azospirillaceae</taxon>
        <taxon>Skermanella</taxon>
    </lineage>
</organism>
<gene>
    <name evidence="1" type="ORF">SAE02_73380</name>
</gene>
<name>A0A512E405_9PROT</name>
<dbReference type="AlphaFoldDB" id="A0A512E405"/>
<evidence type="ECO:0000313" key="2">
    <source>
        <dbReference type="Proteomes" id="UP000321523"/>
    </source>
</evidence>
<reference evidence="1 2" key="1">
    <citation type="submission" date="2019-07" db="EMBL/GenBank/DDBJ databases">
        <title>Whole genome shotgun sequence of Skermanella aerolata NBRC 106429.</title>
        <authorList>
            <person name="Hosoyama A."/>
            <person name="Uohara A."/>
            <person name="Ohji S."/>
            <person name="Ichikawa N."/>
        </authorList>
    </citation>
    <scope>NUCLEOTIDE SEQUENCE [LARGE SCALE GENOMIC DNA]</scope>
    <source>
        <strain evidence="1 2">NBRC 106429</strain>
    </source>
</reference>
<evidence type="ECO:0000313" key="1">
    <source>
        <dbReference type="EMBL" id="GEO43190.1"/>
    </source>
</evidence>
<dbReference type="EMBL" id="BJYZ01000066">
    <property type="protein sequence ID" value="GEO43190.1"/>
    <property type="molecule type" value="Genomic_DNA"/>
</dbReference>
<dbReference type="Proteomes" id="UP000321523">
    <property type="component" value="Unassembled WGS sequence"/>
</dbReference>
<comment type="caution">
    <text evidence="1">The sequence shown here is derived from an EMBL/GenBank/DDBJ whole genome shotgun (WGS) entry which is preliminary data.</text>
</comment>
<sequence length="53" mass="6350">MSRSEQETSFQHTGWFTRDPIPVGKSQFTRLEWRREDKCDKSARGQQECRFAN</sequence>
<protein>
    <submittedName>
        <fullName evidence="1">Uncharacterized protein</fullName>
    </submittedName>
</protein>
<proteinExistence type="predicted"/>
<accession>A0A512E405</accession>